<evidence type="ECO:0000256" key="2">
    <source>
        <dbReference type="ARBA" id="ARBA00022692"/>
    </source>
</evidence>
<feature type="transmembrane region" description="Helical" evidence="5">
    <location>
        <begin position="130"/>
        <end position="158"/>
    </location>
</feature>
<comment type="subcellular location">
    <subcellularLocation>
        <location evidence="1">Membrane</location>
        <topology evidence="1">Multi-pass membrane protein</topology>
    </subcellularLocation>
</comment>
<dbReference type="Proteomes" id="UP000683417">
    <property type="component" value="Unassembled WGS sequence"/>
</dbReference>
<evidence type="ECO:0000256" key="1">
    <source>
        <dbReference type="ARBA" id="ARBA00004141"/>
    </source>
</evidence>
<dbReference type="Pfam" id="PF07690">
    <property type="entry name" value="MFS_1"/>
    <property type="match status" value="1"/>
</dbReference>
<evidence type="ECO:0000256" key="3">
    <source>
        <dbReference type="ARBA" id="ARBA00022989"/>
    </source>
</evidence>
<feature type="transmembrane region" description="Helical" evidence="5">
    <location>
        <begin position="356"/>
        <end position="377"/>
    </location>
</feature>
<dbReference type="PANTHER" id="PTHR23501">
    <property type="entry name" value="MAJOR FACILITATOR SUPERFAMILY"/>
    <property type="match status" value="1"/>
</dbReference>
<evidence type="ECO:0000259" key="6">
    <source>
        <dbReference type="PROSITE" id="PS50850"/>
    </source>
</evidence>
<feature type="transmembrane region" description="Helical" evidence="5">
    <location>
        <begin position="284"/>
        <end position="304"/>
    </location>
</feature>
<keyword evidence="2 5" id="KW-0812">Transmembrane</keyword>
<feature type="transmembrane region" description="Helical" evidence="5">
    <location>
        <begin position="250"/>
        <end position="272"/>
    </location>
</feature>
<dbReference type="EMBL" id="CAJHIT010000011">
    <property type="protein sequence ID" value="CAD6506533.1"/>
    <property type="molecule type" value="Genomic_DNA"/>
</dbReference>
<dbReference type="AlphaFoldDB" id="A0A9W4D9C8"/>
<keyword evidence="3 5" id="KW-1133">Transmembrane helix</keyword>
<dbReference type="GO" id="GO:0005886">
    <property type="term" value="C:plasma membrane"/>
    <property type="evidence" value="ECO:0007669"/>
    <property type="project" value="TreeGrafter"/>
</dbReference>
<organism evidence="7 8">
    <name type="scientific">Blumeria graminis f. sp. triticale</name>
    <dbReference type="NCBI Taxonomy" id="1689686"/>
    <lineage>
        <taxon>Eukaryota</taxon>
        <taxon>Fungi</taxon>
        <taxon>Dikarya</taxon>
        <taxon>Ascomycota</taxon>
        <taxon>Pezizomycotina</taxon>
        <taxon>Leotiomycetes</taxon>
        <taxon>Erysiphales</taxon>
        <taxon>Erysiphaceae</taxon>
        <taxon>Blumeria</taxon>
    </lineage>
</organism>
<feature type="transmembrane region" description="Helical" evidence="5">
    <location>
        <begin position="604"/>
        <end position="621"/>
    </location>
</feature>
<gene>
    <name evidence="7" type="ORF">BGTH12_LOCUS7891</name>
</gene>
<evidence type="ECO:0000256" key="4">
    <source>
        <dbReference type="ARBA" id="ARBA00023136"/>
    </source>
</evidence>
<evidence type="ECO:0000313" key="8">
    <source>
        <dbReference type="Proteomes" id="UP000683417"/>
    </source>
</evidence>
<dbReference type="InterPro" id="IPR011701">
    <property type="entry name" value="MFS"/>
</dbReference>
<dbReference type="PANTHER" id="PTHR23501:SF43">
    <property type="entry name" value="MULTIDRUG TRANSPORTER, PUTATIVE (AFU_ORTHOLOGUE AFUA_6G03040)-RELATED"/>
    <property type="match status" value="1"/>
</dbReference>
<protein>
    <submittedName>
        <fullName evidence="7">BgTH12-07760</fullName>
    </submittedName>
</protein>
<accession>A0A9W4D9C8</accession>
<feature type="transmembrane region" description="Helical" evidence="5">
    <location>
        <begin position="316"/>
        <end position="341"/>
    </location>
</feature>
<feature type="transmembrane region" description="Helical" evidence="5">
    <location>
        <begin position="164"/>
        <end position="184"/>
    </location>
</feature>
<comment type="caution">
    <text evidence="7">The sequence shown here is derived from an EMBL/GenBank/DDBJ whole genome shotgun (WGS) entry which is preliminary data.</text>
</comment>
<evidence type="ECO:0000256" key="5">
    <source>
        <dbReference type="SAM" id="Phobius"/>
    </source>
</evidence>
<sequence>MATIFMSNTVASSDLSISSLSPDENLQEKSENCNKPTLTQTESFTNPVSATSYPAHTLSPSTTDLIRFSELGISGDLNLQDWSRLEKELVDMDKNHTSEAETPRNSDVELPVGYDPRTAIKPLEGWRLQVVVFILILGVFLSTVETSITATALVQIGIYFDDSFMTNWVVLSYLLTYMGFSVIFARLSDAIGRKSAILISWFLFAVFSLASGLATTLTQLIIFRSFQGIGGSGLFTMAMTVAPQVSPARLWGLLSGCLGAALACSSLVGPVLGGVITERAGWRWIYLFNAPVAALIVIPLHLAWPKSPQLNKGARNLLLSQVDVPGALLLLAASTLLVFALEQGGGYRNTWNSGPVVASLVVSAVCWILFFSWIIFLESDRCKINIKPIFPLRTSMARPTGPAILMAFLAGFPFFIIIINIPIRYQLLNGDTPTMAGIHLLSLLALSAAGSALGGALSINKNRTCITLIMASILTCLGTGLLSTAPNSRSIEPIQFFYQALLGLGLGLSVSSITIMTGLASDLESVASVNGAINQARVLGGSIGLSTANILLNSKIGSELKSVLSPTELQNLRQSISTIINLTPIQQAKTIGVFAHSFNSQMRICLYLSVISVFVALFTWQKNPASVQAHKEKQSALSSAHNDVP</sequence>
<feature type="transmembrane region" description="Helical" evidence="5">
    <location>
        <begin position="403"/>
        <end position="423"/>
    </location>
</feature>
<feature type="transmembrane region" description="Helical" evidence="5">
    <location>
        <begin position="196"/>
        <end position="214"/>
    </location>
</feature>
<proteinExistence type="predicted"/>
<feature type="domain" description="Major facilitator superfamily (MFS) profile" evidence="6">
    <location>
        <begin position="131"/>
        <end position="627"/>
    </location>
</feature>
<feature type="transmembrane region" description="Helical" evidence="5">
    <location>
        <begin position="435"/>
        <end position="457"/>
    </location>
</feature>
<evidence type="ECO:0000313" key="7">
    <source>
        <dbReference type="EMBL" id="CAD6506533.1"/>
    </source>
</evidence>
<feature type="transmembrane region" description="Helical" evidence="5">
    <location>
        <begin position="464"/>
        <end position="484"/>
    </location>
</feature>
<reference evidence="7" key="1">
    <citation type="submission" date="2020-10" db="EMBL/GenBank/DDBJ databases">
        <authorList>
            <person name="Muller C M."/>
        </authorList>
    </citation>
    <scope>NUCLEOTIDE SEQUENCE</scope>
    <source>
        <strain evidence="7">THUN-12</strain>
    </source>
</reference>
<dbReference type="GO" id="GO:0022857">
    <property type="term" value="F:transmembrane transporter activity"/>
    <property type="evidence" value="ECO:0007669"/>
    <property type="project" value="InterPro"/>
</dbReference>
<keyword evidence="4 5" id="KW-0472">Membrane</keyword>
<dbReference type="PROSITE" id="PS50850">
    <property type="entry name" value="MFS"/>
    <property type="match status" value="1"/>
</dbReference>
<name>A0A9W4D9C8_BLUGR</name>
<feature type="transmembrane region" description="Helical" evidence="5">
    <location>
        <begin position="496"/>
        <end position="520"/>
    </location>
</feature>
<dbReference type="InterPro" id="IPR020846">
    <property type="entry name" value="MFS_dom"/>
</dbReference>
<feature type="transmembrane region" description="Helical" evidence="5">
    <location>
        <begin position="220"/>
        <end position="238"/>
    </location>
</feature>